<keyword evidence="6 8" id="KW-0408">Iron</keyword>
<feature type="binding site" description="axial binding residue" evidence="8">
    <location>
        <position position="458"/>
    </location>
    <ligand>
        <name>heme</name>
        <dbReference type="ChEBI" id="CHEBI:30413"/>
    </ligand>
    <ligandPart>
        <name>Fe</name>
        <dbReference type="ChEBI" id="CHEBI:18248"/>
    </ligandPart>
</feature>
<dbReference type="PRINTS" id="PR00385">
    <property type="entry name" value="P450"/>
</dbReference>
<evidence type="ECO:0000256" key="3">
    <source>
        <dbReference type="ARBA" id="ARBA00022617"/>
    </source>
</evidence>
<dbReference type="CDD" id="cd11054">
    <property type="entry name" value="CYP24A1-like"/>
    <property type="match status" value="1"/>
</dbReference>
<evidence type="ECO:0000256" key="8">
    <source>
        <dbReference type="PIRSR" id="PIRSR602401-1"/>
    </source>
</evidence>
<dbReference type="AlphaFoldDB" id="A0A834XTH6"/>
<dbReference type="InterPro" id="IPR002401">
    <property type="entry name" value="Cyt_P450_E_grp-I"/>
</dbReference>
<evidence type="ECO:0000313" key="11">
    <source>
        <dbReference type="Proteomes" id="UP000639338"/>
    </source>
</evidence>
<evidence type="ECO:0000313" key="10">
    <source>
        <dbReference type="EMBL" id="KAF7991675.1"/>
    </source>
</evidence>
<keyword evidence="7 9" id="KW-0503">Monooxygenase</keyword>
<dbReference type="GO" id="GO:0004497">
    <property type="term" value="F:monooxygenase activity"/>
    <property type="evidence" value="ECO:0007669"/>
    <property type="project" value="UniProtKB-KW"/>
</dbReference>
<dbReference type="InterPro" id="IPR050479">
    <property type="entry name" value="CYP11_CYP27_families"/>
</dbReference>
<sequence>MNNKFKIFLKNCVNSNFNYCTFIREFDEKILSVSRSYTEIPGPKPVPFFGNTWRFIPIIGDFNIQSIDKVSKQLHENYGDIVKIGGLLGRPDMVFLYDANEIEKVYRQEERMPYRPSMPSLNYYKHKLRKNWFNEEAGVIGNHGESWYNFRSKVQQVMLQPRVAHMYIGAIEESSQAFINRIEKIKDHHDETPDDFLNEIHKWSVESIAQVALNVKLDCMSDNSSDETQELIDAIHTFFTNVGILELKIPFWKIFNTPTWKNYVKSLDTIFNFTTKYCNIAMKKSKNNKKCPDEFSLLERILEIKGDTKLASVLAFDLFLVGIDTTSNAIASVLLQLASHPEKQLILHNEIMKILPSKNMKINPKNIEDLKYLKSCIKETLRLYPVVIGNGRCMTKDTIINGYHVPKGVQVIFQHCIISNKEKYFPHCNEYLPERWMSESERRHPFASLPFGYGRRMCLGRRFADLEMLIVLIKIIQHYKLEYKYEKLDYYINPVYTPKGPLKIKFIKRN</sequence>
<comment type="similarity">
    <text evidence="2 9">Belongs to the cytochrome P450 family.</text>
</comment>
<dbReference type="OrthoDB" id="3945418at2759"/>
<comment type="cofactor">
    <cofactor evidence="1 8">
        <name>heme</name>
        <dbReference type="ChEBI" id="CHEBI:30413"/>
    </cofactor>
</comment>
<accession>A0A834XTH6</accession>
<dbReference type="GO" id="GO:0016705">
    <property type="term" value="F:oxidoreductase activity, acting on paired donors, with incorporation or reduction of molecular oxygen"/>
    <property type="evidence" value="ECO:0007669"/>
    <property type="project" value="InterPro"/>
</dbReference>
<evidence type="ECO:0000256" key="5">
    <source>
        <dbReference type="ARBA" id="ARBA00023002"/>
    </source>
</evidence>
<evidence type="ECO:0000256" key="4">
    <source>
        <dbReference type="ARBA" id="ARBA00022723"/>
    </source>
</evidence>
<dbReference type="InterPro" id="IPR001128">
    <property type="entry name" value="Cyt_P450"/>
</dbReference>
<keyword evidence="11" id="KW-1185">Reference proteome</keyword>
<dbReference type="FunFam" id="1.10.630.10:FF:000006">
    <property type="entry name" value="Cytochrome P450 302a1, mitochondrial"/>
    <property type="match status" value="1"/>
</dbReference>
<proteinExistence type="inferred from homology"/>
<keyword evidence="4 8" id="KW-0479">Metal-binding</keyword>
<dbReference type="GO" id="GO:0005506">
    <property type="term" value="F:iron ion binding"/>
    <property type="evidence" value="ECO:0007669"/>
    <property type="project" value="InterPro"/>
</dbReference>
<keyword evidence="3 8" id="KW-0349">Heme</keyword>
<dbReference type="Proteomes" id="UP000639338">
    <property type="component" value="Unassembled WGS sequence"/>
</dbReference>
<comment type="caution">
    <text evidence="10">The sequence shown here is derived from an EMBL/GenBank/DDBJ whole genome shotgun (WGS) entry which is preliminary data.</text>
</comment>
<evidence type="ECO:0000256" key="9">
    <source>
        <dbReference type="RuleBase" id="RU000461"/>
    </source>
</evidence>
<reference evidence="10 11" key="1">
    <citation type="submission" date="2020-08" db="EMBL/GenBank/DDBJ databases">
        <title>Aphidius gifuensis genome sequencing and assembly.</title>
        <authorList>
            <person name="Du Z."/>
        </authorList>
    </citation>
    <scope>NUCLEOTIDE SEQUENCE [LARGE SCALE GENOMIC DNA]</scope>
    <source>
        <strain evidence="10">YNYX2018</strain>
        <tissue evidence="10">Adults</tissue>
    </source>
</reference>
<evidence type="ECO:0000256" key="7">
    <source>
        <dbReference type="ARBA" id="ARBA00023033"/>
    </source>
</evidence>
<dbReference type="EMBL" id="JACMRX010000004">
    <property type="protein sequence ID" value="KAF7991675.1"/>
    <property type="molecule type" value="Genomic_DNA"/>
</dbReference>
<organism evidence="10 11">
    <name type="scientific">Aphidius gifuensis</name>
    <name type="common">Parasitoid wasp</name>
    <dbReference type="NCBI Taxonomy" id="684658"/>
    <lineage>
        <taxon>Eukaryota</taxon>
        <taxon>Metazoa</taxon>
        <taxon>Ecdysozoa</taxon>
        <taxon>Arthropoda</taxon>
        <taxon>Hexapoda</taxon>
        <taxon>Insecta</taxon>
        <taxon>Pterygota</taxon>
        <taxon>Neoptera</taxon>
        <taxon>Endopterygota</taxon>
        <taxon>Hymenoptera</taxon>
        <taxon>Apocrita</taxon>
        <taxon>Ichneumonoidea</taxon>
        <taxon>Braconidae</taxon>
        <taxon>Aphidiinae</taxon>
        <taxon>Aphidius</taxon>
    </lineage>
</organism>
<evidence type="ECO:0000256" key="1">
    <source>
        <dbReference type="ARBA" id="ARBA00001971"/>
    </source>
</evidence>
<dbReference type="InterPro" id="IPR036396">
    <property type="entry name" value="Cyt_P450_sf"/>
</dbReference>
<keyword evidence="5 9" id="KW-0560">Oxidoreductase</keyword>
<name>A0A834XTH6_APHGI</name>
<dbReference type="Pfam" id="PF00067">
    <property type="entry name" value="p450"/>
    <property type="match status" value="1"/>
</dbReference>
<dbReference type="PANTHER" id="PTHR24279:SF120">
    <property type="entry name" value="CYTOCHROME P450"/>
    <property type="match status" value="1"/>
</dbReference>
<dbReference type="SUPFAM" id="SSF48264">
    <property type="entry name" value="Cytochrome P450"/>
    <property type="match status" value="1"/>
</dbReference>
<dbReference type="InterPro" id="IPR017972">
    <property type="entry name" value="Cyt_P450_CS"/>
</dbReference>
<dbReference type="Gene3D" id="1.10.630.10">
    <property type="entry name" value="Cytochrome P450"/>
    <property type="match status" value="1"/>
</dbReference>
<evidence type="ECO:0000256" key="2">
    <source>
        <dbReference type="ARBA" id="ARBA00010617"/>
    </source>
</evidence>
<dbReference type="PANTHER" id="PTHR24279">
    <property type="entry name" value="CYTOCHROME P450"/>
    <property type="match status" value="1"/>
</dbReference>
<dbReference type="PRINTS" id="PR00463">
    <property type="entry name" value="EP450I"/>
</dbReference>
<evidence type="ECO:0000256" key="6">
    <source>
        <dbReference type="ARBA" id="ARBA00023004"/>
    </source>
</evidence>
<evidence type="ECO:0008006" key="12">
    <source>
        <dbReference type="Google" id="ProtNLM"/>
    </source>
</evidence>
<dbReference type="PROSITE" id="PS00086">
    <property type="entry name" value="CYTOCHROME_P450"/>
    <property type="match status" value="1"/>
</dbReference>
<gene>
    <name evidence="10" type="ORF">HCN44_010476</name>
</gene>
<dbReference type="GO" id="GO:0020037">
    <property type="term" value="F:heme binding"/>
    <property type="evidence" value="ECO:0007669"/>
    <property type="project" value="InterPro"/>
</dbReference>
<protein>
    <recommendedName>
        <fullName evidence="12">Cytochrome P450</fullName>
    </recommendedName>
</protein>